<protein>
    <submittedName>
        <fullName evidence="5">Isoaspartyl peptidase/L-asparaginase</fullName>
    </submittedName>
</protein>
<dbReference type="KEGG" id="pspc:Strain318_001932"/>
<name>A0AA49JVB0_9BACT</name>
<dbReference type="GO" id="GO:0005737">
    <property type="term" value="C:cytoplasm"/>
    <property type="evidence" value="ECO:0007669"/>
    <property type="project" value="TreeGrafter"/>
</dbReference>
<feature type="binding site" evidence="2">
    <location>
        <begin position="275"/>
        <end position="278"/>
    </location>
    <ligand>
        <name>substrate</name>
    </ligand>
</feature>
<sequence length="378" mass="40996">MVSRRDFVRSTAVGLAAAPALPNILIRRAARPVVIADYSGYAFKNGGSENAVERAFRGITQGEDVLDALIAGVNIPELDPTENGIGYGALPNAYGVVQLDASCMHGPKRRAGAVASIEGVRTPSLVAKAVMELTDHHLLVGRDARDFARDVGFTVEDDLNTPDSRRLWMEWRRRVDPEHWLDPNGAGRRRRDENRPAHERDPELLAGLSMVRDGLIREGSFWGTINCSGITPAGDLAGVTTTSGLAWKIPGRVGDSAILGAGMYVDNDVGAAGSTGRGEANLYNLSSYLIIEELRRGRAPKDAGMEALRRIQKNTVERRLLNARGLPNFNVRFFILDKQGRWAGVSLYRAGETKYALCTEQGSSAPDLEPLLPGAPED</sequence>
<organism evidence="5">
    <name type="scientific">Pseudogemmatithrix spongiicola</name>
    <dbReference type="NCBI Taxonomy" id="3062599"/>
    <lineage>
        <taxon>Bacteria</taxon>
        <taxon>Pseudomonadati</taxon>
        <taxon>Gemmatimonadota</taxon>
        <taxon>Gemmatimonadia</taxon>
        <taxon>Gemmatimonadales</taxon>
        <taxon>Gemmatimonadaceae</taxon>
        <taxon>Pseudogemmatithrix</taxon>
    </lineage>
</organism>
<dbReference type="EMBL" id="CP130612">
    <property type="protein sequence ID" value="WKW12636.1"/>
    <property type="molecule type" value="Genomic_DNA"/>
</dbReference>
<evidence type="ECO:0000313" key="7">
    <source>
        <dbReference type="Proteomes" id="UP001229955"/>
    </source>
</evidence>
<feature type="binding site" evidence="2">
    <location>
        <begin position="252"/>
        <end position="255"/>
    </location>
    <ligand>
        <name>substrate</name>
    </ligand>
</feature>
<evidence type="ECO:0000256" key="1">
    <source>
        <dbReference type="PIRSR" id="PIRSR600246-1"/>
    </source>
</evidence>
<evidence type="ECO:0000256" key="3">
    <source>
        <dbReference type="PIRSR" id="PIRSR600246-3"/>
    </source>
</evidence>
<accession>A0AA49K1K4</accession>
<feature type="site" description="Cleavage; by autolysis" evidence="3">
    <location>
        <begin position="223"/>
        <end position="224"/>
    </location>
</feature>
<dbReference type="RefSeq" id="WP_367885515.1">
    <property type="nucleotide sequence ID" value="NZ_CP130612.1"/>
</dbReference>
<dbReference type="PROSITE" id="PS51318">
    <property type="entry name" value="TAT"/>
    <property type="match status" value="1"/>
</dbReference>
<dbReference type="Gene3D" id="3.60.20.30">
    <property type="entry name" value="(Glycosyl)asparaginase"/>
    <property type="match status" value="1"/>
</dbReference>
<dbReference type="InterPro" id="IPR029055">
    <property type="entry name" value="Ntn_hydrolases_N"/>
</dbReference>
<feature type="region of interest" description="Disordered" evidence="4">
    <location>
        <begin position="179"/>
        <end position="198"/>
    </location>
</feature>
<gene>
    <name evidence="5" type="ORF">Strain138_001933</name>
    <name evidence="6" type="ORF">Strain318_001932</name>
</gene>
<reference evidence="5" key="1">
    <citation type="submission" date="2023-07" db="EMBL/GenBank/DDBJ databases">
        <authorList>
            <person name="Haufschild T."/>
            <person name="Kallscheuer N."/>
            <person name="Hammer J."/>
            <person name="Kohn T."/>
            <person name="Kabuu M."/>
            <person name="Jogler M."/>
            <person name="Wohfarth N."/>
            <person name="Heuer A."/>
            <person name="Rohde M."/>
            <person name="van Teeseling M.C.F."/>
            <person name="Jogler C."/>
        </authorList>
    </citation>
    <scope>NUCLEOTIDE SEQUENCE</scope>
    <source>
        <strain evidence="5">Strain 138</strain>
        <strain evidence="6">Strain 318</strain>
    </source>
</reference>
<evidence type="ECO:0000256" key="4">
    <source>
        <dbReference type="SAM" id="MobiDB-lite"/>
    </source>
</evidence>
<proteinExistence type="predicted"/>
<dbReference type="PANTHER" id="PTHR10188:SF6">
    <property type="entry name" value="N(4)-(BETA-N-ACETYLGLUCOSAMINYL)-L-ASPARAGINASE"/>
    <property type="match status" value="1"/>
</dbReference>
<keyword evidence="7" id="KW-1185">Reference proteome</keyword>
<dbReference type="SUPFAM" id="SSF56235">
    <property type="entry name" value="N-terminal nucleophile aminohydrolases (Ntn hydrolases)"/>
    <property type="match status" value="1"/>
</dbReference>
<dbReference type="Pfam" id="PF01112">
    <property type="entry name" value="Asparaginase_2"/>
    <property type="match status" value="1"/>
</dbReference>
<evidence type="ECO:0000313" key="5">
    <source>
        <dbReference type="EMBL" id="WKW12636.1"/>
    </source>
</evidence>
<dbReference type="AlphaFoldDB" id="A0AA49JVB0"/>
<dbReference type="PANTHER" id="PTHR10188">
    <property type="entry name" value="L-ASPARAGINASE"/>
    <property type="match status" value="1"/>
</dbReference>
<dbReference type="EMBL" id="CP130613">
    <property type="protein sequence ID" value="WKW15543.1"/>
    <property type="molecule type" value="Genomic_DNA"/>
</dbReference>
<dbReference type="InterPro" id="IPR000246">
    <property type="entry name" value="Peptidase_T2"/>
</dbReference>
<dbReference type="GO" id="GO:0016811">
    <property type="term" value="F:hydrolase activity, acting on carbon-nitrogen (but not peptide) bonds, in linear amides"/>
    <property type="evidence" value="ECO:0007669"/>
    <property type="project" value="UniProtKB-ARBA"/>
</dbReference>
<dbReference type="Proteomes" id="UP001229955">
    <property type="component" value="Chromosome"/>
</dbReference>
<dbReference type="InterPro" id="IPR006311">
    <property type="entry name" value="TAT_signal"/>
</dbReference>
<evidence type="ECO:0000313" key="6">
    <source>
        <dbReference type="EMBL" id="WKW15543.1"/>
    </source>
</evidence>
<accession>A0AA49JVB0</accession>
<evidence type="ECO:0000256" key="2">
    <source>
        <dbReference type="PIRSR" id="PIRSR600246-2"/>
    </source>
</evidence>
<feature type="active site" description="Nucleophile" evidence="1">
    <location>
        <position position="224"/>
    </location>
</feature>